<sequence>MKDDGDSTKTRMGKIEKSKEELEMFKALEHKSIVMELNKHKMAKVQLNLAYPDRYITEEMLGKLGFVRLDNDEYGRKMVTVEAS</sequence>
<dbReference type="Proteomes" id="UP001151760">
    <property type="component" value="Unassembled WGS sequence"/>
</dbReference>
<keyword evidence="2" id="KW-1185">Reference proteome</keyword>
<comment type="caution">
    <text evidence="1">The sequence shown here is derived from an EMBL/GenBank/DDBJ whole genome shotgun (WGS) entry which is preliminary data.</text>
</comment>
<dbReference type="EMBL" id="BQNB010018228">
    <property type="protein sequence ID" value="GJT72121.1"/>
    <property type="molecule type" value="Genomic_DNA"/>
</dbReference>
<accession>A0ABQ5G8W7</accession>
<protein>
    <submittedName>
        <fullName evidence="1">Uncharacterized protein</fullName>
    </submittedName>
</protein>
<evidence type="ECO:0000313" key="1">
    <source>
        <dbReference type="EMBL" id="GJT72121.1"/>
    </source>
</evidence>
<name>A0ABQ5G8W7_9ASTR</name>
<evidence type="ECO:0000313" key="2">
    <source>
        <dbReference type="Proteomes" id="UP001151760"/>
    </source>
</evidence>
<organism evidence="1 2">
    <name type="scientific">Tanacetum coccineum</name>
    <dbReference type="NCBI Taxonomy" id="301880"/>
    <lineage>
        <taxon>Eukaryota</taxon>
        <taxon>Viridiplantae</taxon>
        <taxon>Streptophyta</taxon>
        <taxon>Embryophyta</taxon>
        <taxon>Tracheophyta</taxon>
        <taxon>Spermatophyta</taxon>
        <taxon>Magnoliopsida</taxon>
        <taxon>eudicotyledons</taxon>
        <taxon>Gunneridae</taxon>
        <taxon>Pentapetalae</taxon>
        <taxon>asterids</taxon>
        <taxon>campanulids</taxon>
        <taxon>Asterales</taxon>
        <taxon>Asteraceae</taxon>
        <taxon>Asteroideae</taxon>
        <taxon>Anthemideae</taxon>
        <taxon>Anthemidinae</taxon>
        <taxon>Tanacetum</taxon>
    </lineage>
</organism>
<reference evidence="1" key="2">
    <citation type="submission" date="2022-01" db="EMBL/GenBank/DDBJ databases">
        <authorList>
            <person name="Yamashiro T."/>
            <person name="Shiraishi A."/>
            <person name="Satake H."/>
            <person name="Nakayama K."/>
        </authorList>
    </citation>
    <scope>NUCLEOTIDE SEQUENCE</scope>
</reference>
<reference evidence="1" key="1">
    <citation type="journal article" date="2022" name="Int. J. Mol. Sci.">
        <title>Draft Genome of Tanacetum Coccineum: Genomic Comparison of Closely Related Tanacetum-Family Plants.</title>
        <authorList>
            <person name="Yamashiro T."/>
            <person name="Shiraishi A."/>
            <person name="Nakayama K."/>
            <person name="Satake H."/>
        </authorList>
    </citation>
    <scope>NUCLEOTIDE SEQUENCE</scope>
</reference>
<gene>
    <name evidence="1" type="ORF">Tco_1031407</name>
</gene>
<proteinExistence type="predicted"/>